<proteinExistence type="predicted"/>
<accession>A0ABQ2F4H5</accession>
<dbReference type="InterPro" id="IPR036457">
    <property type="entry name" value="PPM-type-like_dom_sf"/>
</dbReference>
<organism evidence="3 4">
    <name type="scientific">Deinococcus malanensis</name>
    <dbReference type="NCBI Taxonomy" id="1706855"/>
    <lineage>
        <taxon>Bacteria</taxon>
        <taxon>Thermotogati</taxon>
        <taxon>Deinococcota</taxon>
        <taxon>Deinococci</taxon>
        <taxon>Deinococcales</taxon>
        <taxon>Deinococcaceae</taxon>
        <taxon>Deinococcus</taxon>
    </lineage>
</organism>
<sequence>MSDDLMQSTMTALGDCYDQVVFLQQAVQRAVRANDAMGLWDLVRDAQGVMGARGSALNLDGSWVTPVPDWLHRQDRPSGRVFGFESRELQPPEHVLGVPFTNGWVAFWDKPAMFTAGDARLAETLGDLISATEEAMRARAERILAEVAENERATAARIWRRVVPETLQLPRHYAVTSLLRPAREVGGDFLASYGDWIVIGDVSGKGVPAALFTGMFVSNMVLAVEHDDVGEALARSLHGYLEDAEMFASVAALKFHPDGRFQYLNMGHPPIYIRRASGAVETLKATAPPLGTFRLPGYPLREGRLQAGDLLCLYTDGLSEAERETPGGTELFGLARLEAVLHGQVTREGTFREIMRQLRGWTITDDFTLALVQYNPEAA</sequence>
<dbReference type="Gene3D" id="3.60.40.10">
    <property type="entry name" value="PPM-type phosphatase domain"/>
    <property type="match status" value="1"/>
</dbReference>
<evidence type="ECO:0000313" key="4">
    <source>
        <dbReference type="Proteomes" id="UP000647587"/>
    </source>
</evidence>
<keyword evidence="4" id="KW-1185">Reference proteome</keyword>
<evidence type="ECO:0000259" key="2">
    <source>
        <dbReference type="SMART" id="SM00331"/>
    </source>
</evidence>
<keyword evidence="1" id="KW-0378">Hydrolase</keyword>
<gene>
    <name evidence="3" type="ORF">GCM10008955_37040</name>
</gene>
<evidence type="ECO:0000313" key="3">
    <source>
        <dbReference type="EMBL" id="GGK39811.1"/>
    </source>
</evidence>
<evidence type="ECO:0000256" key="1">
    <source>
        <dbReference type="ARBA" id="ARBA00022801"/>
    </source>
</evidence>
<dbReference type="Pfam" id="PF07228">
    <property type="entry name" value="SpoIIE"/>
    <property type="match status" value="1"/>
</dbReference>
<feature type="domain" description="PPM-type phosphatase" evidence="2">
    <location>
        <begin position="170"/>
        <end position="374"/>
    </location>
</feature>
<dbReference type="PANTHER" id="PTHR43156:SF2">
    <property type="entry name" value="STAGE II SPORULATION PROTEIN E"/>
    <property type="match status" value="1"/>
</dbReference>
<name>A0ABQ2F4H5_9DEIO</name>
<dbReference type="InterPro" id="IPR052016">
    <property type="entry name" value="Bact_Sigma-Reg"/>
</dbReference>
<dbReference type="Proteomes" id="UP000647587">
    <property type="component" value="Unassembled WGS sequence"/>
</dbReference>
<reference evidence="4" key="1">
    <citation type="journal article" date="2019" name="Int. J. Syst. Evol. Microbiol.">
        <title>The Global Catalogue of Microorganisms (GCM) 10K type strain sequencing project: providing services to taxonomists for standard genome sequencing and annotation.</title>
        <authorList>
            <consortium name="The Broad Institute Genomics Platform"/>
            <consortium name="The Broad Institute Genome Sequencing Center for Infectious Disease"/>
            <person name="Wu L."/>
            <person name="Ma J."/>
        </authorList>
    </citation>
    <scope>NUCLEOTIDE SEQUENCE [LARGE SCALE GENOMIC DNA]</scope>
    <source>
        <strain evidence="4">JCM 30331</strain>
    </source>
</reference>
<dbReference type="PANTHER" id="PTHR43156">
    <property type="entry name" value="STAGE II SPORULATION PROTEIN E-RELATED"/>
    <property type="match status" value="1"/>
</dbReference>
<dbReference type="EMBL" id="BMPP01000021">
    <property type="protein sequence ID" value="GGK39811.1"/>
    <property type="molecule type" value="Genomic_DNA"/>
</dbReference>
<dbReference type="InterPro" id="IPR001932">
    <property type="entry name" value="PPM-type_phosphatase-like_dom"/>
</dbReference>
<protein>
    <recommendedName>
        <fullName evidence="2">PPM-type phosphatase domain-containing protein</fullName>
    </recommendedName>
</protein>
<comment type="caution">
    <text evidence="3">The sequence shown here is derived from an EMBL/GenBank/DDBJ whole genome shotgun (WGS) entry which is preliminary data.</text>
</comment>
<dbReference type="SMART" id="SM00331">
    <property type="entry name" value="PP2C_SIG"/>
    <property type="match status" value="1"/>
</dbReference>
<dbReference type="SUPFAM" id="SSF81606">
    <property type="entry name" value="PP2C-like"/>
    <property type="match status" value="1"/>
</dbReference>